<evidence type="ECO:0000313" key="2">
    <source>
        <dbReference type="RefSeq" id="XP_033783114.1"/>
    </source>
</evidence>
<dbReference type="InParanoid" id="A0A6P8PGT3"/>
<accession>A0A6P8PGT3</accession>
<dbReference type="Proteomes" id="UP000515159">
    <property type="component" value="Chromosome 18"/>
</dbReference>
<protein>
    <submittedName>
        <fullName evidence="2">SUMO-interacting motif-containing protein 1</fullName>
    </submittedName>
</protein>
<dbReference type="OrthoDB" id="6088715at2759"/>
<dbReference type="InterPro" id="IPR052119">
    <property type="entry name" value="ElonginBC-PRC2_ViralRestrict"/>
</dbReference>
<keyword evidence="1" id="KW-1185">Reference proteome</keyword>
<name>A0A6P8PGT3_GEOSA</name>
<dbReference type="GeneID" id="117351644"/>
<gene>
    <name evidence="2" type="primary">SIMC1</name>
</gene>
<evidence type="ECO:0000313" key="1">
    <source>
        <dbReference type="Proteomes" id="UP000515159"/>
    </source>
</evidence>
<dbReference type="PANTHER" id="PTHR23187">
    <property type="entry name" value="FLJ44216 PROTEIN-RELATED"/>
    <property type="match status" value="1"/>
</dbReference>
<dbReference type="CTD" id="375484"/>
<dbReference type="KEGG" id="gsh:117351644"/>
<sequence>MLLTVLTKYTEKHLNRQHGVQEEEALPSQVLFLQYVIQTLEDDFQVTLRRRFLQKSIAKSVLSCDQHFSNVRNVIEWLVNAVKLSFSDVTEDHLGTAVLPVTDLRRNRVQSVVCLLQRMLSIAVEVDKSPTLSSNKIADIMFPIFLSIPKRSQRETLFNSLESSLLRAKVITIMFDHSCESMPSQPLPLSLAKILYFLKHSTLLLEYQASSGDWQRWDEMLHLLCLLFLSYQRILTEHLRTAVTERINLIIQEVKPQQTQHDDISTQDVELHLNAFCNRVTQLQGEVLPPTLQRRISVLRTLLNMAKSQNRSASVHEEHPPS</sequence>
<dbReference type="PANTHER" id="PTHR23187:SF3">
    <property type="entry name" value="SUMO-INTERACTING MOTIF-CONTAINING PROTEIN 1"/>
    <property type="match status" value="1"/>
</dbReference>
<dbReference type="RefSeq" id="XP_033783114.1">
    <property type="nucleotide sequence ID" value="XM_033927223.1"/>
</dbReference>
<proteinExistence type="predicted"/>
<dbReference type="AlphaFoldDB" id="A0A6P8PGT3"/>
<reference evidence="2" key="1">
    <citation type="submission" date="2025-08" db="UniProtKB">
        <authorList>
            <consortium name="RefSeq"/>
        </authorList>
    </citation>
    <scope>IDENTIFICATION</scope>
</reference>
<organism evidence="1 2">
    <name type="scientific">Geotrypetes seraphini</name>
    <name type="common">Gaboon caecilian</name>
    <name type="synonym">Caecilia seraphini</name>
    <dbReference type="NCBI Taxonomy" id="260995"/>
    <lineage>
        <taxon>Eukaryota</taxon>
        <taxon>Metazoa</taxon>
        <taxon>Chordata</taxon>
        <taxon>Craniata</taxon>
        <taxon>Vertebrata</taxon>
        <taxon>Euteleostomi</taxon>
        <taxon>Amphibia</taxon>
        <taxon>Gymnophiona</taxon>
        <taxon>Geotrypetes</taxon>
    </lineage>
</organism>
<dbReference type="GO" id="GO:0032184">
    <property type="term" value="F:SUMO polymer binding"/>
    <property type="evidence" value="ECO:0007669"/>
    <property type="project" value="TreeGrafter"/>
</dbReference>